<organism evidence="4 5">
    <name type="scientific">Tersicoccus phoenicis</name>
    <dbReference type="NCBI Taxonomy" id="554083"/>
    <lineage>
        <taxon>Bacteria</taxon>
        <taxon>Bacillati</taxon>
        <taxon>Actinomycetota</taxon>
        <taxon>Actinomycetes</taxon>
        <taxon>Micrococcales</taxon>
        <taxon>Micrococcaceae</taxon>
        <taxon>Tersicoccus</taxon>
    </lineage>
</organism>
<keyword evidence="2" id="KW-1133">Transmembrane helix</keyword>
<evidence type="ECO:0000259" key="3">
    <source>
        <dbReference type="Pfam" id="PF03816"/>
    </source>
</evidence>
<feature type="transmembrane region" description="Helical" evidence="2">
    <location>
        <begin position="20"/>
        <end position="43"/>
    </location>
</feature>
<sequence>MLDRPSDDAAGPPRHSRRKLWWSIGLVIVALFAVVALVVGLYVGNLGRSFDTRTQKIERAFPAETTRPSASANGAMNILLLGSDSRGAAPSEAAGGNASDQRSDSMIWVNIPADRKRVYLMSVMRDTWVDIPGRGPAKINAAMSYGGIPLAAQTLEGLFGARLDHIALIDFAGFKAVTDALGGVPVNVPIAFSTKDRAFPQGMQTLDGDAALAFVRERKAFPDGDYQRVKDQQIFVKAVLGQILSAGTLTNPGKVTDLVDKVSPYLSVDTTFDSAAVGALAVSLNGLRSSDVQSFTLPTKGIGTSADGQSIVLPDTAAISAVGKALRDDTLGQWLSSRSSGE</sequence>
<evidence type="ECO:0000313" key="5">
    <source>
        <dbReference type="Proteomes" id="UP000187085"/>
    </source>
</evidence>
<keyword evidence="2" id="KW-0812">Transmembrane</keyword>
<dbReference type="InterPro" id="IPR004474">
    <property type="entry name" value="LytR_CpsA_psr"/>
</dbReference>
<comment type="caution">
    <text evidence="4">The sequence shown here is derived from an EMBL/GenBank/DDBJ whole genome shotgun (WGS) entry which is preliminary data.</text>
</comment>
<keyword evidence="5" id="KW-1185">Reference proteome</keyword>
<reference evidence="4 5" key="1">
    <citation type="submission" date="2016-12" db="EMBL/GenBank/DDBJ databases">
        <title>Draft genome of Tersicoccus phoenicis 1P05MA.</title>
        <authorList>
            <person name="Nakajima Y."/>
            <person name="Yoshizawa S."/>
            <person name="Nakamura K."/>
            <person name="Ogura Y."/>
            <person name="Hayashi T."/>
            <person name="Kogure K."/>
        </authorList>
    </citation>
    <scope>NUCLEOTIDE SEQUENCE [LARGE SCALE GENOMIC DNA]</scope>
    <source>
        <strain evidence="4 5">1p05MA</strain>
    </source>
</reference>
<evidence type="ECO:0000256" key="1">
    <source>
        <dbReference type="ARBA" id="ARBA00006068"/>
    </source>
</evidence>
<gene>
    <name evidence="4" type="ORF">BKD30_08085</name>
</gene>
<dbReference type="InterPro" id="IPR050922">
    <property type="entry name" value="LytR/CpsA/Psr_CW_biosynth"/>
</dbReference>
<evidence type="ECO:0000313" key="4">
    <source>
        <dbReference type="EMBL" id="OMH24578.1"/>
    </source>
</evidence>
<proteinExistence type="inferred from homology"/>
<keyword evidence="2" id="KW-0472">Membrane</keyword>
<dbReference type="STRING" id="554083.BKD30_08085"/>
<dbReference type="AlphaFoldDB" id="A0A1R1LAR3"/>
<feature type="domain" description="Cell envelope-related transcriptional attenuator" evidence="3">
    <location>
        <begin position="102"/>
        <end position="243"/>
    </location>
</feature>
<protein>
    <submittedName>
        <fullName evidence="4">Transcriptional regulator</fullName>
    </submittedName>
</protein>
<dbReference type="Proteomes" id="UP000187085">
    <property type="component" value="Unassembled WGS sequence"/>
</dbReference>
<dbReference type="PANTHER" id="PTHR33392">
    <property type="entry name" value="POLYISOPRENYL-TEICHOIC ACID--PEPTIDOGLYCAN TEICHOIC ACID TRANSFERASE TAGU"/>
    <property type="match status" value="1"/>
</dbReference>
<comment type="similarity">
    <text evidence="1">Belongs to the LytR/CpsA/Psr (LCP) family.</text>
</comment>
<dbReference type="Pfam" id="PF03816">
    <property type="entry name" value="LytR_cpsA_psr"/>
    <property type="match status" value="1"/>
</dbReference>
<dbReference type="PANTHER" id="PTHR33392:SF6">
    <property type="entry name" value="POLYISOPRENYL-TEICHOIC ACID--PEPTIDOGLYCAN TEICHOIC ACID TRANSFERASE TAGU"/>
    <property type="match status" value="1"/>
</dbReference>
<evidence type="ECO:0000256" key="2">
    <source>
        <dbReference type="SAM" id="Phobius"/>
    </source>
</evidence>
<name>A0A1R1LAR3_9MICC</name>
<accession>A0A1R1LAR3</accession>
<dbReference type="NCBIfam" id="TIGR00350">
    <property type="entry name" value="lytR_cpsA_psr"/>
    <property type="match status" value="1"/>
</dbReference>
<dbReference type="EMBL" id="MRDE01000053">
    <property type="protein sequence ID" value="OMH24578.1"/>
    <property type="molecule type" value="Genomic_DNA"/>
</dbReference>
<dbReference type="Gene3D" id="3.40.630.190">
    <property type="entry name" value="LCP protein"/>
    <property type="match status" value="1"/>
</dbReference>